<accession>L9KXG5</accession>
<keyword evidence="2" id="KW-0472">Membrane</keyword>
<dbReference type="InterPro" id="IPR024886">
    <property type="entry name" value="BST2"/>
</dbReference>
<dbReference type="GO" id="GO:0008191">
    <property type="term" value="F:metalloendopeptidase inhibitor activity"/>
    <property type="evidence" value="ECO:0007669"/>
    <property type="project" value="TreeGrafter"/>
</dbReference>
<feature type="transmembrane region" description="Helical" evidence="2">
    <location>
        <begin position="28"/>
        <end position="51"/>
    </location>
</feature>
<feature type="transmembrane region" description="Helical" evidence="2">
    <location>
        <begin position="164"/>
        <end position="189"/>
    </location>
</feature>
<evidence type="ECO:0000313" key="4">
    <source>
        <dbReference type="Proteomes" id="UP000011518"/>
    </source>
</evidence>
<dbReference type="Gene3D" id="1.20.5.1700">
    <property type="match status" value="1"/>
</dbReference>
<reference evidence="4" key="1">
    <citation type="submission" date="2012-07" db="EMBL/GenBank/DDBJ databases">
        <title>Genome of the Chinese tree shrew, a rising model animal genetically related to primates.</title>
        <authorList>
            <person name="Zhang G."/>
            <person name="Fan Y."/>
            <person name="Yao Y."/>
            <person name="Huang Z."/>
        </authorList>
    </citation>
    <scope>NUCLEOTIDE SEQUENCE [LARGE SCALE GENOMIC DNA]</scope>
</reference>
<reference evidence="4" key="2">
    <citation type="journal article" date="2013" name="Nat. Commun.">
        <title>Genome of the Chinese tree shrew.</title>
        <authorList>
            <person name="Fan Y."/>
            <person name="Huang Z.Y."/>
            <person name="Cao C.C."/>
            <person name="Chen C.S."/>
            <person name="Chen Y.X."/>
            <person name="Fan D.D."/>
            <person name="He J."/>
            <person name="Hou H.L."/>
            <person name="Hu L."/>
            <person name="Hu X.T."/>
            <person name="Jiang X.T."/>
            <person name="Lai R."/>
            <person name="Lang Y.S."/>
            <person name="Liang B."/>
            <person name="Liao S.G."/>
            <person name="Mu D."/>
            <person name="Ma Y.Y."/>
            <person name="Niu Y.Y."/>
            <person name="Sun X.Q."/>
            <person name="Xia J.Q."/>
            <person name="Xiao J."/>
            <person name="Xiong Z.Q."/>
            <person name="Xu L."/>
            <person name="Yang L."/>
            <person name="Zhang Y."/>
            <person name="Zhao W."/>
            <person name="Zhao X.D."/>
            <person name="Zheng Y.T."/>
            <person name="Zhou J.M."/>
            <person name="Zhu Y.B."/>
            <person name="Zhang G.J."/>
            <person name="Wang J."/>
            <person name="Yao Y.G."/>
        </authorList>
    </citation>
    <scope>NUCLEOTIDE SEQUENCE [LARGE SCALE GENOMIC DNA]</scope>
</reference>
<proteinExistence type="predicted"/>
<gene>
    <name evidence="3" type="ORF">TREES_T100014734</name>
</gene>
<name>L9KXG5_TUPCH</name>
<dbReference type="GO" id="GO:0005794">
    <property type="term" value="C:Golgi apparatus"/>
    <property type="evidence" value="ECO:0007669"/>
    <property type="project" value="TreeGrafter"/>
</dbReference>
<keyword evidence="4" id="KW-1185">Reference proteome</keyword>
<dbReference type="Pfam" id="PF16716">
    <property type="entry name" value="BST2"/>
    <property type="match status" value="1"/>
</dbReference>
<dbReference type="Proteomes" id="UP000011518">
    <property type="component" value="Unassembled WGS sequence"/>
</dbReference>
<evidence type="ECO:0000313" key="3">
    <source>
        <dbReference type="EMBL" id="ELW67179.1"/>
    </source>
</evidence>
<dbReference type="GO" id="GO:0045087">
    <property type="term" value="P:innate immune response"/>
    <property type="evidence" value="ECO:0007669"/>
    <property type="project" value="TreeGrafter"/>
</dbReference>
<evidence type="ECO:0000256" key="2">
    <source>
        <dbReference type="SAM" id="Phobius"/>
    </source>
</evidence>
<dbReference type="GO" id="GO:0009986">
    <property type="term" value="C:cell surface"/>
    <property type="evidence" value="ECO:0007669"/>
    <property type="project" value="TreeGrafter"/>
</dbReference>
<dbReference type="eggNOG" id="ENOG502TB0V">
    <property type="taxonomic scope" value="Eukaryota"/>
</dbReference>
<organism evidence="3 4">
    <name type="scientific">Tupaia chinensis</name>
    <name type="common">Chinese tree shrew</name>
    <name type="synonym">Tupaia belangeri chinensis</name>
    <dbReference type="NCBI Taxonomy" id="246437"/>
    <lineage>
        <taxon>Eukaryota</taxon>
        <taxon>Metazoa</taxon>
        <taxon>Chordata</taxon>
        <taxon>Craniata</taxon>
        <taxon>Vertebrata</taxon>
        <taxon>Euteleostomi</taxon>
        <taxon>Mammalia</taxon>
        <taxon>Eutheria</taxon>
        <taxon>Euarchontoglires</taxon>
        <taxon>Scandentia</taxon>
        <taxon>Tupaiidae</taxon>
        <taxon>Tupaia</taxon>
    </lineage>
</organism>
<dbReference type="PANTHER" id="PTHR15190:SF1">
    <property type="entry name" value="BONE MARROW STROMAL ANTIGEN 2"/>
    <property type="match status" value="1"/>
</dbReference>
<keyword evidence="2" id="KW-1133">Transmembrane helix</keyword>
<dbReference type="GO" id="GO:0051607">
    <property type="term" value="P:defense response to virus"/>
    <property type="evidence" value="ECO:0007669"/>
    <property type="project" value="InterPro"/>
</dbReference>
<dbReference type="PANTHER" id="PTHR15190">
    <property type="entry name" value="BONE MARROW STROMAL ANTIGEN 2"/>
    <property type="match status" value="1"/>
</dbReference>
<protein>
    <submittedName>
        <fullName evidence="3">Bone marrow stromal antigen 2</fullName>
    </submittedName>
</protein>
<feature type="coiled-coil region" evidence="1">
    <location>
        <begin position="217"/>
        <end position="279"/>
    </location>
</feature>
<feature type="coiled-coil region" evidence="1">
    <location>
        <begin position="104"/>
        <end position="145"/>
    </location>
</feature>
<keyword evidence="1" id="KW-0175">Coiled coil</keyword>
<evidence type="ECO:0000256" key="1">
    <source>
        <dbReference type="SAM" id="Coils"/>
    </source>
</evidence>
<keyword evidence="2" id="KW-0812">Transmembrane</keyword>
<dbReference type="InParanoid" id="L9KXG5"/>
<dbReference type="EMBL" id="KB320623">
    <property type="protein sequence ID" value="ELW67179.1"/>
    <property type="molecule type" value="Genomic_DNA"/>
</dbReference>
<sequence>MAPTFYHYLPVPMGDLKDQESALGGRRLLIVVILGLLLVVGLVVALAVFAARANSEACLDGLRAEVECHNVTHLLQRQLTQAQDGVLKAETQAATCNQTLVSLMAAEKEEKDRNQKREQQLQGEIATLNDKLQQTLADLDRLRAVHRGMAELGPGPEPGRAWRVLALCGAAVFLAAAAAGGALVAWNLAASAARKPRCPEPGVNATVQPGDPAPEEVEELRRRLAEVTEREDALTRRLDQAEGVRRELEKALKACEGRQNRLQTQLTALKVEMDEAKAQETQMGAENGALTGA</sequence>
<dbReference type="AlphaFoldDB" id="L9KXG5"/>